<comment type="caution">
    <text evidence="7">The sequence shown here is derived from an EMBL/GenBank/DDBJ whole genome shotgun (WGS) entry which is preliminary data.</text>
</comment>
<proteinExistence type="predicted"/>
<dbReference type="InterPro" id="IPR004864">
    <property type="entry name" value="LEA_2"/>
</dbReference>
<name>A0AAN7IV45_QUERU</name>
<feature type="domain" description="Late embryogenesis abundant protein LEA-2 subgroup" evidence="6">
    <location>
        <begin position="88"/>
        <end position="182"/>
    </location>
</feature>
<evidence type="ECO:0000256" key="4">
    <source>
        <dbReference type="ARBA" id="ARBA00023136"/>
    </source>
</evidence>
<dbReference type="GO" id="GO:0098542">
    <property type="term" value="P:defense response to other organism"/>
    <property type="evidence" value="ECO:0007669"/>
    <property type="project" value="InterPro"/>
</dbReference>
<sequence length="207" mass="22823">MAYTIYFSSHLTIPSSFSHFRSSHVSSIFSGSAVIATFFVIIVIVIITLFFTIFKPKDPKISLYPEGIKDIDFSALTPNVTLSLGTVVAIENPNYGSFKYKNTTSYVTYHGEVVGEAPIEQRYVPARRKLNITTSVELMAGKLLINPHLLSDFAGGSLNLTSTAVLPGKVIVLNIFKFHATVYNSCNISVFISPQKVQSMCKTKLKL</sequence>
<feature type="transmembrane region" description="Helical" evidence="5">
    <location>
        <begin position="28"/>
        <end position="54"/>
    </location>
</feature>
<reference evidence="7 8" key="1">
    <citation type="journal article" date="2023" name="G3 (Bethesda)">
        <title>A haplotype-resolved chromosome-scale genome for Quercus rubra L. provides insights into the genetics of adaptive traits for red oak species.</title>
        <authorList>
            <person name="Kapoor B."/>
            <person name="Jenkins J."/>
            <person name="Schmutz J."/>
            <person name="Zhebentyayeva T."/>
            <person name="Kuelheim C."/>
            <person name="Coggeshall M."/>
            <person name="Heim C."/>
            <person name="Lasky J.R."/>
            <person name="Leites L."/>
            <person name="Islam-Faridi N."/>
            <person name="Romero-Severson J."/>
            <person name="DeLeo V.L."/>
            <person name="Lucas S.M."/>
            <person name="Lazic D."/>
            <person name="Gailing O."/>
            <person name="Carlson J."/>
            <person name="Staton M."/>
        </authorList>
    </citation>
    <scope>NUCLEOTIDE SEQUENCE [LARGE SCALE GENOMIC DNA]</scope>
    <source>
        <strain evidence="7">Pseudo-F2</strain>
    </source>
</reference>
<keyword evidence="3 5" id="KW-1133">Transmembrane helix</keyword>
<evidence type="ECO:0000256" key="1">
    <source>
        <dbReference type="ARBA" id="ARBA00004167"/>
    </source>
</evidence>
<keyword evidence="8" id="KW-1185">Reference proteome</keyword>
<accession>A0AAN7IV45</accession>
<evidence type="ECO:0000256" key="2">
    <source>
        <dbReference type="ARBA" id="ARBA00022692"/>
    </source>
</evidence>
<organism evidence="7 8">
    <name type="scientific">Quercus rubra</name>
    <name type="common">Northern red oak</name>
    <name type="synonym">Quercus borealis</name>
    <dbReference type="NCBI Taxonomy" id="3512"/>
    <lineage>
        <taxon>Eukaryota</taxon>
        <taxon>Viridiplantae</taxon>
        <taxon>Streptophyta</taxon>
        <taxon>Embryophyta</taxon>
        <taxon>Tracheophyta</taxon>
        <taxon>Spermatophyta</taxon>
        <taxon>Magnoliopsida</taxon>
        <taxon>eudicotyledons</taxon>
        <taxon>Gunneridae</taxon>
        <taxon>Pentapetalae</taxon>
        <taxon>rosids</taxon>
        <taxon>fabids</taxon>
        <taxon>Fagales</taxon>
        <taxon>Fagaceae</taxon>
        <taxon>Quercus</taxon>
    </lineage>
</organism>
<keyword evidence="2 5" id="KW-0812">Transmembrane</keyword>
<comment type="subcellular location">
    <subcellularLocation>
        <location evidence="1">Membrane</location>
        <topology evidence="1">Single-pass membrane protein</topology>
    </subcellularLocation>
</comment>
<dbReference type="GO" id="GO:0016020">
    <property type="term" value="C:membrane"/>
    <property type="evidence" value="ECO:0007669"/>
    <property type="project" value="UniProtKB-SubCell"/>
</dbReference>
<evidence type="ECO:0000313" key="8">
    <source>
        <dbReference type="Proteomes" id="UP001324115"/>
    </source>
</evidence>
<keyword evidence="4 5" id="KW-0472">Membrane</keyword>
<dbReference type="PANTHER" id="PTHR31234:SF65">
    <property type="entry name" value="LATE EMBRYOGENESIS ABUNDANT PROTEIN, LEA_2 SUBGROUP"/>
    <property type="match status" value="1"/>
</dbReference>
<evidence type="ECO:0000256" key="3">
    <source>
        <dbReference type="ARBA" id="ARBA00022989"/>
    </source>
</evidence>
<dbReference type="PANTHER" id="PTHR31234">
    <property type="entry name" value="LATE EMBRYOGENESIS ABUNDANT (LEA) HYDROXYPROLINE-RICH GLYCOPROTEIN FAMILY"/>
    <property type="match status" value="1"/>
</dbReference>
<evidence type="ECO:0000313" key="7">
    <source>
        <dbReference type="EMBL" id="KAK4587742.1"/>
    </source>
</evidence>
<gene>
    <name evidence="7" type="ORF">RGQ29_018945</name>
</gene>
<dbReference type="Pfam" id="PF03168">
    <property type="entry name" value="LEA_2"/>
    <property type="match status" value="1"/>
</dbReference>
<evidence type="ECO:0000259" key="6">
    <source>
        <dbReference type="Pfam" id="PF03168"/>
    </source>
</evidence>
<protein>
    <recommendedName>
        <fullName evidence="6">Late embryogenesis abundant protein LEA-2 subgroup domain-containing protein</fullName>
    </recommendedName>
</protein>
<dbReference type="AlphaFoldDB" id="A0AAN7IV45"/>
<evidence type="ECO:0000256" key="5">
    <source>
        <dbReference type="SAM" id="Phobius"/>
    </source>
</evidence>
<dbReference type="InterPro" id="IPR044839">
    <property type="entry name" value="NDR1-like"/>
</dbReference>
<dbReference type="Proteomes" id="UP001324115">
    <property type="component" value="Unassembled WGS sequence"/>
</dbReference>
<dbReference type="EMBL" id="JAXUIC010000005">
    <property type="protein sequence ID" value="KAK4587742.1"/>
    <property type="molecule type" value="Genomic_DNA"/>
</dbReference>